<dbReference type="Gene3D" id="3.30.9.10">
    <property type="entry name" value="D-Amino Acid Oxidase, subunit A, domain 2"/>
    <property type="match status" value="1"/>
</dbReference>
<name>A0A380WU71_9FIRM</name>
<dbReference type="RefSeq" id="WP_115595292.1">
    <property type="nucleotide sequence ID" value="NZ_UFTA01000002.1"/>
</dbReference>
<evidence type="ECO:0000259" key="1">
    <source>
        <dbReference type="Pfam" id="PF01266"/>
    </source>
</evidence>
<feature type="domain" description="FAD dependent oxidoreductase" evidence="1">
    <location>
        <begin position="9"/>
        <end position="99"/>
    </location>
</feature>
<dbReference type="AlphaFoldDB" id="A0A380WU71"/>
<gene>
    <name evidence="2" type="ORF">NCTC9810_00872</name>
</gene>
<dbReference type="EMBL" id="UFTA01000002">
    <property type="protein sequence ID" value="SUU92538.1"/>
    <property type="molecule type" value="Genomic_DNA"/>
</dbReference>
<protein>
    <recommendedName>
        <fullName evidence="1">FAD dependent oxidoreductase domain-containing protein</fullName>
    </recommendedName>
</protein>
<dbReference type="Proteomes" id="UP000255124">
    <property type="component" value="Unassembled WGS sequence"/>
</dbReference>
<dbReference type="Gene3D" id="3.50.50.60">
    <property type="entry name" value="FAD/NAD(P)-binding domain"/>
    <property type="match status" value="1"/>
</dbReference>
<evidence type="ECO:0000313" key="3">
    <source>
        <dbReference type="Proteomes" id="UP000255124"/>
    </source>
</evidence>
<dbReference type="InterPro" id="IPR006076">
    <property type="entry name" value="FAD-dep_OxRdtase"/>
</dbReference>
<reference evidence="2 3" key="1">
    <citation type="submission" date="2018-06" db="EMBL/GenBank/DDBJ databases">
        <authorList>
            <consortium name="Pathogen Informatics"/>
            <person name="Doyle S."/>
        </authorList>
    </citation>
    <scope>NUCLEOTIDE SEQUENCE [LARGE SCALE GENOMIC DNA]</scope>
    <source>
        <strain evidence="2 3">NCTC9810</strain>
    </source>
</reference>
<dbReference type="Pfam" id="PF01266">
    <property type="entry name" value="DAO"/>
    <property type="match status" value="1"/>
</dbReference>
<dbReference type="OrthoDB" id="571248at2"/>
<organism evidence="2 3">
    <name type="scientific">Anaerococcus octavius</name>
    <dbReference type="NCBI Taxonomy" id="54007"/>
    <lineage>
        <taxon>Bacteria</taxon>
        <taxon>Bacillati</taxon>
        <taxon>Bacillota</taxon>
        <taxon>Tissierellia</taxon>
        <taxon>Tissierellales</taxon>
        <taxon>Peptoniphilaceae</taxon>
        <taxon>Anaerococcus</taxon>
    </lineage>
</organism>
<proteinExistence type="predicted"/>
<accession>A0A380WU71</accession>
<evidence type="ECO:0000313" key="2">
    <source>
        <dbReference type="EMBL" id="SUU92538.1"/>
    </source>
</evidence>
<sequence length="125" mass="14181">MGSQRCLYLFKKTFDSRLMIGGFDEKSNKLKEKDATKYKNDLIKGANSMFVDKKDLKADYSYAALFGISKDELPYMGVDPENKDIFVVCGVGGNGTVYSKIASTMIIKWINNENLEDYESYKLGR</sequence>
<dbReference type="InterPro" id="IPR036188">
    <property type="entry name" value="FAD/NAD-bd_sf"/>
</dbReference>